<organism evidence="2 3">
    <name type="scientific">Lates japonicus</name>
    <name type="common">Japanese lates</name>
    <dbReference type="NCBI Taxonomy" id="270547"/>
    <lineage>
        <taxon>Eukaryota</taxon>
        <taxon>Metazoa</taxon>
        <taxon>Chordata</taxon>
        <taxon>Craniata</taxon>
        <taxon>Vertebrata</taxon>
        <taxon>Euteleostomi</taxon>
        <taxon>Actinopterygii</taxon>
        <taxon>Neopterygii</taxon>
        <taxon>Teleostei</taxon>
        <taxon>Neoteleostei</taxon>
        <taxon>Acanthomorphata</taxon>
        <taxon>Carangaria</taxon>
        <taxon>Carangaria incertae sedis</taxon>
        <taxon>Centropomidae</taxon>
        <taxon>Lates</taxon>
    </lineage>
</organism>
<feature type="compositionally biased region" description="Basic and acidic residues" evidence="1">
    <location>
        <begin position="17"/>
        <end position="40"/>
    </location>
</feature>
<feature type="compositionally biased region" description="Basic and acidic residues" evidence="1">
    <location>
        <begin position="60"/>
        <end position="72"/>
    </location>
</feature>
<dbReference type="EMBL" id="BRZM01000063">
    <property type="protein sequence ID" value="GLD63550.1"/>
    <property type="molecule type" value="Genomic_DNA"/>
</dbReference>
<proteinExistence type="predicted"/>
<feature type="compositionally biased region" description="Polar residues" evidence="1">
    <location>
        <begin position="147"/>
        <end position="157"/>
    </location>
</feature>
<comment type="caution">
    <text evidence="2">The sequence shown here is derived from an EMBL/GenBank/DDBJ whole genome shotgun (WGS) entry which is preliminary data.</text>
</comment>
<reference evidence="2" key="1">
    <citation type="submission" date="2022-08" db="EMBL/GenBank/DDBJ databases">
        <title>Genome sequencing of akame (Lates japonicus).</title>
        <authorList>
            <person name="Hashiguchi Y."/>
            <person name="Takahashi H."/>
        </authorList>
    </citation>
    <scope>NUCLEOTIDE SEQUENCE</scope>
    <source>
        <strain evidence="2">Kochi</strain>
    </source>
</reference>
<sequence>MIPKVAKNDNTPSGRRTGVDKDSMDASRRLVQDHGSREPNDLDSEEGMTVNTQERGNLSGKRDIRSSGDKVTDSASEGANRQRKAGRVNGLNRMLAPGQSREMLDRDSLENSNGRLAAVGNSRDTDYDETREYISSETHPIAPPQHKPSSLSVPAKG</sequence>
<dbReference type="AlphaFoldDB" id="A0AAD3MZX4"/>
<evidence type="ECO:0000313" key="3">
    <source>
        <dbReference type="Proteomes" id="UP001279410"/>
    </source>
</evidence>
<evidence type="ECO:0000256" key="1">
    <source>
        <dbReference type="SAM" id="MobiDB-lite"/>
    </source>
</evidence>
<name>A0AAD3MZX4_LATJO</name>
<feature type="region of interest" description="Disordered" evidence="1">
    <location>
        <begin position="1"/>
        <end position="157"/>
    </location>
</feature>
<feature type="compositionally biased region" description="Basic and acidic residues" evidence="1">
    <location>
        <begin position="123"/>
        <end position="134"/>
    </location>
</feature>
<evidence type="ECO:0000313" key="2">
    <source>
        <dbReference type="EMBL" id="GLD63550.1"/>
    </source>
</evidence>
<dbReference type="Proteomes" id="UP001279410">
    <property type="component" value="Unassembled WGS sequence"/>
</dbReference>
<protein>
    <submittedName>
        <fullName evidence="2">Uncharacterized protein</fullName>
    </submittedName>
</protein>
<keyword evidence="3" id="KW-1185">Reference proteome</keyword>
<accession>A0AAD3MZX4</accession>
<gene>
    <name evidence="2" type="ORF">AKAME5_001515900</name>
</gene>